<sequence>MIEGKSVYLRLLNALAVRFTNIMNPLAPLPSDLPTGSISSSQALVQSALDASLNGMVAYEAVRESDTDAITDLRLVLINRVAAADAQLTVSAMVGKNLKKDLPSLAASPLYNRVVQVLTTGLPERFTFVLKTPLFEEGRHFDTQINRIADLAVVSYNDITARFQAEQTSQQRTDSLHFVTDNSLTAIALYSIVRDPDSNAAVDLRYELINRMAERMVGRTADQLVGKTIREAFPGIEHTPIWLAYMRLAETGEVLRFHNHYTQHNFDLWYEVQGVRENDQIVLSFLDITELKQAQERIERQNHEFRQVLDNALTAISHFTCVREEKPDGRPGKIIDFVYQSFNHAAEQFTGKRAQDVIGNRLLTVFPEHRTNGFFNRWVNLVETQGSARFQHKRSNANVWFDLQAVAQEDGFILSYIDITAIKQAELEQQRQTELTSSLLAAAPVMFTHFAQVCDEQGQLIDFEVLQANQTAADSLNYPLSELIGKRLTSITPTIKNGPIFAEYAKVVATGVPTQFERQHGDKWFHISVVKLGDGFITCSVDVTESRLYRQQLEALNQELTRSNDSLQQFAYVASHDLQEPLRKIQAFGDLLDEHYGPQLGEFGHDAISRMQSAATRMSMLITDLLTYSRISTNRQPFQPVDLDELLTNVLSDLEVRIGETNATIKRTQLPTVAGDPTQLRQLFQNLISNSLKFQPTSNDGVQHHPHVDVDCHQQLINGRMWYDISIRDNGIGFEEKYVDRIFQVFQRLHNKQSYAGTGVGLAICKRVIDSHGGTLTAKSEPGKGATFQIHLPG</sequence>
<dbReference type="SMART" id="SM00388">
    <property type="entry name" value="HisKA"/>
    <property type="match status" value="1"/>
</dbReference>
<feature type="domain" description="Histidine kinase" evidence="6">
    <location>
        <begin position="573"/>
        <end position="794"/>
    </location>
</feature>
<dbReference type="EMBL" id="WAEL01000010">
    <property type="protein sequence ID" value="NID13050.1"/>
    <property type="molecule type" value="Genomic_DNA"/>
</dbReference>
<dbReference type="Pfam" id="PF13426">
    <property type="entry name" value="PAS_9"/>
    <property type="match status" value="1"/>
</dbReference>
<organism evidence="7 8">
    <name type="scientific">Fibrivirga algicola</name>
    <dbReference type="NCBI Taxonomy" id="2950420"/>
    <lineage>
        <taxon>Bacteria</taxon>
        <taxon>Pseudomonadati</taxon>
        <taxon>Bacteroidota</taxon>
        <taxon>Cytophagia</taxon>
        <taxon>Cytophagales</taxon>
        <taxon>Spirosomataceae</taxon>
        <taxon>Fibrivirga</taxon>
    </lineage>
</organism>
<dbReference type="Pfam" id="PF02518">
    <property type="entry name" value="HATPase_c"/>
    <property type="match status" value="1"/>
</dbReference>
<reference evidence="8" key="1">
    <citation type="submission" date="2019-09" db="EMBL/GenBank/DDBJ databases">
        <authorList>
            <person name="Jung D.-H."/>
        </authorList>
    </citation>
    <scope>NUCLEOTIDE SEQUENCE [LARGE SCALE GENOMIC DNA]</scope>
    <source>
        <strain evidence="8">JA-25</strain>
    </source>
</reference>
<dbReference type="Pfam" id="PF08448">
    <property type="entry name" value="PAS_4"/>
    <property type="match status" value="2"/>
</dbReference>
<evidence type="ECO:0000256" key="1">
    <source>
        <dbReference type="ARBA" id="ARBA00000085"/>
    </source>
</evidence>
<dbReference type="InterPro" id="IPR003594">
    <property type="entry name" value="HATPase_dom"/>
</dbReference>
<dbReference type="InterPro" id="IPR003661">
    <property type="entry name" value="HisK_dim/P_dom"/>
</dbReference>
<dbReference type="InterPro" id="IPR036097">
    <property type="entry name" value="HisK_dim/P_sf"/>
</dbReference>
<evidence type="ECO:0000256" key="3">
    <source>
        <dbReference type="ARBA" id="ARBA00022553"/>
    </source>
</evidence>
<dbReference type="SMART" id="SM00387">
    <property type="entry name" value="HATPase_c"/>
    <property type="match status" value="1"/>
</dbReference>
<name>A0ABX0QPJ0_9BACT</name>
<dbReference type="PRINTS" id="PR00344">
    <property type="entry name" value="BCTRLSENSOR"/>
</dbReference>
<dbReference type="Proteomes" id="UP000606008">
    <property type="component" value="Unassembled WGS sequence"/>
</dbReference>
<evidence type="ECO:0000256" key="2">
    <source>
        <dbReference type="ARBA" id="ARBA00012438"/>
    </source>
</evidence>
<evidence type="ECO:0000259" key="6">
    <source>
        <dbReference type="PROSITE" id="PS50109"/>
    </source>
</evidence>
<comment type="caution">
    <text evidence="7">The sequence shown here is derived from an EMBL/GenBank/DDBJ whole genome shotgun (WGS) entry which is preliminary data.</text>
</comment>
<dbReference type="EC" id="2.7.13.3" evidence="2"/>
<evidence type="ECO:0000256" key="5">
    <source>
        <dbReference type="ARBA" id="ARBA00022777"/>
    </source>
</evidence>
<dbReference type="SUPFAM" id="SSF47384">
    <property type="entry name" value="Homodimeric domain of signal transducing histidine kinase"/>
    <property type="match status" value="1"/>
</dbReference>
<dbReference type="SUPFAM" id="SSF55785">
    <property type="entry name" value="PYP-like sensor domain (PAS domain)"/>
    <property type="match status" value="3"/>
</dbReference>
<protein>
    <recommendedName>
        <fullName evidence="2">histidine kinase</fullName>
        <ecNumber evidence="2">2.7.13.3</ecNumber>
    </recommendedName>
</protein>
<keyword evidence="4" id="KW-0808">Transferase</keyword>
<evidence type="ECO:0000256" key="4">
    <source>
        <dbReference type="ARBA" id="ARBA00022679"/>
    </source>
</evidence>
<dbReference type="InterPro" id="IPR013656">
    <property type="entry name" value="PAS_4"/>
</dbReference>
<keyword evidence="5" id="KW-0418">Kinase</keyword>
<dbReference type="InterPro" id="IPR035965">
    <property type="entry name" value="PAS-like_dom_sf"/>
</dbReference>
<gene>
    <name evidence="7" type="ORF">F7231_22955</name>
</gene>
<dbReference type="InterPro" id="IPR000014">
    <property type="entry name" value="PAS"/>
</dbReference>
<keyword evidence="3" id="KW-0597">Phosphoprotein</keyword>
<dbReference type="Pfam" id="PF00512">
    <property type="entry name" value="HisKA"/>
    <property type="match status" value="1"/>
</dbReference>
<dbReference type="InterPro" id="IPR005467">
    <property type="entry name" value="His_kinase_dom"/>
</dbReference>
<evidence type="ECO:0000313" key="7">
    <source>
        <dbReference type="EMBL" id="NID13050.1"/>
    </source>
</evidence>
<proteinExistence type="predicted"/>
<dbReference type="CDD" id="cd00082">
    <property type="entry name" value="HisKA"/>
    <property type="match status" value="1"/>
</dbReference>
<dbReference type="InterPro" id="IPR052162">
    <property type="entry name" value="Sensor_kinase/Photoreceptor"/>
</dbReference>
<dbReference type="InterPro" id="IPR036890">
    <property type="entry name" value="HATPase_C_sf"/>
</dbReference>
<comment type="catalytic activity">
    <reaction evidence="1">
        <text>ATP + protein L-histidine = ADP + protein N-phospho-L-histidine.</text>
        <dbReference type="EC" id="2.7.13.3"/>
    </reaction>
</comment>
<reference evidence="8" key="2">
    <citation type="submission" date="2023-07" db="EMBL/GenBank/DDBJ databases">
        <authorList>
            <person name="Jung D.-H."/>
        </authorList>
    </citation>
    <scope>NUCLEOTIDE SEQUENCE [LARGE SCALE GENOMIC DNA]</scope>
    <source>
        <strain evidence="8">JA-25</strain>
    </source>
</reference>
<dbReference type="Gene3D" id="1.10.287.130">
    <property type="match status" value="1"/>
</dbReference>
<dbReference type="PANTHER" id="PTHR43304">
    <property type="entry name" value="PHYTOCHROME-LIKE PROTEIN CPH1"/>
    <property type="match status" value="1"/>
</dbReference>
<dbReference type="Gene3D" id="3.30.450.20">
    <property type="entry name" value="PAS domain"/>
    <property type="match status" value="4"/>
</dbReference>
<keyword evidence="8" id="KW-1185">Reference proteome</keyword>
<evidence type="ECO:0000313" key="8">
    <source>
        <dbReference type="Proteomes" id="UP000606008"/>
    </source>
</evidence>
<accession>A0ABX0QPJ0</accession>
<dbReference type="PANTHER" id="PTHR43304:SF1">
    <property type="entry name" value="PAC DOMAIN-CONTAINING PROTEIN"/>
    <property type="match status" value="1"/>
</dbReference>
<dbReference type="PROSITE" id="PS50109">
    <property type="entry name" value="HIS_KIN"/>
    <property type="match status" value="1"/>
</dbReference>
<dbReference type="Gene3D" id="3.30.565.10">
    <property type="entry name" value="Histidine kinase-like ATPase, C-terminal domain"/>
    <property type="match status" value="1"/>
</dbReference>
<dbReference type="InterPro" id="IPR004358">
    <property type="entry name" value="Sig_transdc_His_kin-like_C"/>
</dbReference>
<dbReference type="SUPFAM" id="SSF55874">
    <property type="entry name" value="ATPase domain of HSP90 chaperone/DNA topoisomerase II/histidine kinase"/>
    <property type="match status" value="1"/>
</dbReference>